<dbReference type="AlphaFoldDB" id="A0A9Q2NM74"/>
<sequence length="185" mass="20529">MRKRILAATMSAVSGLGLLQQAQAYDIDCAIMLCMAGGFPPGAVCARAYRTMIRRITPWPSLPPFGVCTFAAAPVQLGGTGGMSEIDTSSPEYNWLNRTRVIWWQMSRVGEREGGVSYSWTIKSCDGENEHCKNLESVFFSGLPRGTFITENGQDVLRPTTHSRGVMIEFGDYEGNMSKSDWFFY</sequence>
<dbReference type="EMBL" id="JAFBWN010000029">
    <property type="protein sequence ID" value="MBM2357201.1"/>
    <property type="molecule type" value="Genomic_DNA"/>
</dbReference>
<reference evidence="2" key="1">
    <citation type="submission" date="2021-01" db="EMBL/GenBank/DDBJ databases">
        <title>Diatom-associated Roseobacters Show Island Model of Population Structure.</title>
        <authorList>
            <person name="Qu L."/>
            <person name="Feng X."/>
            <person name="Chen Y."/>
            <person name="Li L."/>
            <person name="Wang X."/>
            <person name="Hu Z."/>
            <person name="Wang H."/>
            <person name="Luo H."/>
        </authorList>
    </citation>
    <scope>NUCLEOTIDE SEQUENCE</scope>
    <source>
        <strain evidence="2">SM26-45</strain>
    </source>
</reference>
<dbReference type="RefSeq" id="WP_231035929.1">
    <property type="nucleotide sequence ID" value="NZ_JAJNGX010000028.1"/>
</dbReference>
<proteinExistence type="predicted"/>
<gene>
    <name evidence="2" type="ORF">JQX14_21870</name>
</gene>
<dbReference type="Proteomes" id="UP000809337">
    <property type="component" value="Unassembled WGS sequence"/>
</dbReference>
<evidence type="ECO:0000313" key="3">
    <source>
        <dbReference type="Proteomes" id="UP000809337"/>
    </source>
</evidence>
<feature type="chain" id="PRO_5040429989" evidence="1">
    <location>
        <begin position="25"/>
        <end position="185"/>
    </location>
</feature>
<feature type="signal peptide" evidence="1">
    <location>
        <begin position="1"/>
        <end position="24"/>
    </location>
</feature>
<comment type="caution">
    <text evidence="2">The sequence shown here is derived from an EMBL/GenBank/DDBJ whole genome shotgun (WGS) entry which is preliminary data.</text>
</comment>
<accession>A0A9Q2NM74</accession>
<name>A0A9Q2NM74_9RHOB</name>
<keyword evidence="1" id="KW-0732">Signal</keyword>
<evidence type="ECO:0000313" key="2">
    <source>
        <dbReference type="EMBL" id="MBM2357201.1"/>
    </source>
</evidence>
<evidence type="ECO:0000256" key="1">
    <source>
        <dbReference type="SAM" id="SignalP"/>
    </source>
</evidence>
<organism evidence="2 3">
    <name type="scientific">Pseudosulfitobacter pseudonitzschiae</name>
    <dbReference type="NCBI Taxonomy" id="1402135"/>
    <lineage>
        <taxon>Bacteria</taxon>
        <taxon>Pseudomonadati</taxon>
        <taxon>Pseudomonadota</taxon>
        <taxon>Alphaproteobacteria</taxon>
        <taxon>Rhodobacterales</taxon>
        <taxon>Roseobacteraceae</taxon>
        <taxon>Pseudosulfitobacter</taxon>
    </lineage>
</organism>
<protein>
    <submittedName>
        <fullName evidence="2">Uncharacterized protein</fullName>
    </submittedName>
</protein>